<dbReference type="AlphaFoldDB" id="A0A0K2V3Q2"/>
<organism evidence="1">
    <name type="scientific">Lepeophtheirus salmonis</name>
    <name type="common">Salmon louse</name>
    <name type="synonym">Caligus salmonis</name>
    <dbReference type="NCBI Taxonomy" id="72036"/>
    <lineage>
        <taxon>Eukaryota</taxon>
        <taxon>Metazoa</taxon>
        <taxon>Ecdysozoa</taxon>
        <taxon>Arthropoda</taxon>
        <taxon>Crustacea</taxon>
        <taxon>Multicrustacea</taxon>
        <taxon>Hexanauplia</taxon>
        <taxon>Copepoda</taxon>
        <taxon>Siphonostomatoida</taxon>
        <taxon>Caligidae</taxon>
        <taxon>Lepeophtheirus</taxon>
    </lineage>
</organism>
<evidence type="ECO:0000313" key="1">
    <source>
        <dbReference type="EMBL" id="CDW44591.1"/>
    </source>
</evidence>
<proteinExistence type="predicted"/>
<name>A0A0K2V3Q2_LEPSM</name>
<protein>
    <submittedName>
        <fullName evidence="1">Uncharacterized protein</fullName>
    </submittedName>
</protein>
<sequence length="22" mass="2743">MKAWYNCKWPFTLDRDVLGRSR</sequence>
<accession>A0A0K2V3Q2</accession>
<reference evidence="1" key="1">
    <citation type="submission" date="2014-05" db="EMBL/GenBank/DDBJ databases">
        <authorList>
            <person name="Chronopoulou M."/>
        </authorList>
    </citation>
    <scope>NUCLEOTIDE SEQUENCE</scope>
    <source>
        <tissue evidence="1">Whole organism</tissue>
    </source>
</reference>
<dbReference type="EMBL" id="HACA01027230">
    <property type="protein sequence ID" value="CDW44591.1"/>
    <property type="molecule type" value="Transcribed_RNA"/>
</dbReference>